<dbReference type="Pfam" id="PF25487">
    <property type="entry name" value="ETR1_N"/>
    <property type="match status" value="1"/>
</dbReference>
<reference evidence="8 9" key="1">
    <citation type="submission" date="2023-03" db="EMBL/GenBank/DDBJ databases">
        <authorList>
            <person name="Pearce D."/>
        </authorList>
    </citation>
    <scope>NUCLEOTIDE SEQUENCE [LARGE SCALE GENOMIC DNA]</scope>
    <source>
        <strain evidence="8">Msz</strain>
    </source>
</reference>
<dbReference type="InterPro" id="IPR005467">
    <property type="entry name" value="His_kinase_dom"/>
</dbReference>
<evidence type="ECO:0000256" key="5">
    <source>
        <dbReference type="SAM" id="MobiDB-lite"/>
    </source>
</evidence>
<keyword evidence="8" id="KW-0808">Transferase</keyword>
<organism evidence="8 9">
    <name type="scientific">Methylocaldum szegediense</name>
    <dbReference type="NCBI Taxonomy" id="73780"/>
    <lineage>
        <taxon>Bacteria</taxon>
        <taxon>Pseudomonadati</taxon>
        <taxon>Pseudomonadota</taxon>
        <taxon>Gammaproteobacteria</taxon>
        <taxon>Methylococcales</taxon>
        <taxon>Methylococcaceae</taxon>
        <taxon>Methylocaldum</taxon>
    </lineage>
</organism>
<dbReference type="PRINTS" id="PR00344">
    <property type="entry name" value="BCTRLSENSOR"/>
</dbReference>
<keyword evidence="6" id="KW-0472">Membrane</keyword>
<evidence type="ECO:0000256" key="4">
    <source>
        <dbReference type="SAM" id="Coils"/>
    </source>
</evidence>
<dbReference type="Pfam" id="PF00512">
    <property type="entry name" value="HisKA"/>
    <property type="match status" value="1"/>
</dbReference>
<feature type="transmembrane region" description="Helical" evidence="6">
    <location>
        <begin position="26"/>
        <end position="52"/>
    </location>
</feature>
<dbReference type="PANTHER" id="PTHR43547">
    <property type="entry name" value="TWO-COMPONENT HISTIDINE KINASE"/>
    <property type="match status" value="1"/>
</dbReference>
<evidence type="ECO:0000259" key="7">
    <source>
        <dbReference type="PROSITE" id="PS50109"/>
    </source>
</evidence>
<dbReference type="InterPro" id="IPR036097">
    <property type="entry name" value="HisK_dim/P_sf"/>
</dbReference>
<evidence type="ECO:0000256" key="3">
    <source>
        <dbReference type="ARBA" id="ARBA00022553"/>
    </source>
</evidence>
<dbReference type="GO" id="GO:0004673">
    <property type="term" value="F:protein histidine kinase activity"/>
    <property type="evidence" value="ECO:0007669"/>
    <property type="project" value="UniProtKB-EC"/>
</dbReference>
<dbReference type="Pfam" id="PF02518">
    <property type="entry name" value="HATPase_c"/>
    <property type="match status" value="1"/>
</dbReference>
<sequence length="465" mass="52148">MWESMRTFATTDGLMPHGYCLLWRPFLLYLHVISDVMTALAYYSIPGALIYFALRRRNFRFRYVFLLFGAFILACGTTHLLGAWTIWHPSYEVQGFVKLFTAVISIVAAFAVWPLIPQALAMPSQEELEETNRRLLKEIQDRKAAEEKIRQLNANLEERVAQRTRELTQLNRQLELEIQERKRVEDSLRDADHRKDEFLAMLGHELRNPLAPIRNAVHVMRKIAVTDPNLAWVRDVVDRQVAHLNRLVDDLLDVSRIVRGKITLHKSAVALAAVAEQALEASKPLIDARHHELTVSFPEETIQVYGDPVRLAQAVSNLLNNAAKYTPVGGKIGLTVTREFGQAVIRVHDTGEGIPDHLLPKLFDLFTQAERTIDRSQGGLGIGLTIVQKVVELHGGRVDARSEGPGKGSEFVIHLPIYEGFTGGGATGEVRSVGRTTSDQGLPGADRTFPGSASPKIENEKRRPR</sequence>
<dbReference type="InterPro" id="IPR003594">
    <property type="entry name" value="HATPase_dom"/>
</dbReference>
<evidence type="ECO:0000313" key="9">
    <source>
        <dbReference type="Proteomes" id="UP001162030"/>
    </source>
</evidence>
<dbReference type="CDD" id="cd00075">
    <property type="entry name" value="HATPase"/>
    <property type="match status" value="1"/>
</dbReference>
<dbReference type="CDD" id="cd00082">
    <property type="entry name" value="HisKA"/>
    <property type="match status" value="1"/>
</dbReference>
<dbReference type="SMART" id="SM00388">
    <property type="entry name" value="HisKA"/>
    <property type="match status" value="1"/>
</dbReference>
<keyword evidence="8" id="KW-0418">Kinase</keyword>
<keyword evidence="4" id="KW-0175">Coiled coil</keyword>
<feature type="transmembrane region" description="Helical" evidence="6">
    <location>
        <begin position="99"/>
        <end position="116"/>
    </location>
</feature>
<dbReference type="InterPro" id="IPR058544">
    <property type="entry name" value="ETR1_N"/>
</dbReference>
<dbReference type="InterPro" id="IPR036890">
    <property type="entry name" value="HATPase_C_sf"/>
</dbReference>
<gene>
    <name evidence="8" type="ORF">MSZNOR_3771</name>
</gene>
<feature type="domain" description="Histidine kinase" evidence="7">
    <location>
        <begin position="201"/>
        <end position="419"/>
    </location>
</feature>
<dbReference type="SMART" id="SM00387">
    <property type="entry name" value="HATPase_c"/>
    <property type="match status" value="1"/>
</dbReference>
<feature type="coiled-coil region" evidence="4">
    <location>
        <begin position="125"/>
        <end position="187"/>
    </location>
</feature>
<protein>
    <recommendedName>
        <fullName evidence="2">histidine kinase</fullName>
        <ecNumber evidence="2">2.7.13.3</ecNumber>
    </recommendedName>
</protein>
<keyword evidence="3" id="KW-0597">Phosphoprotein</keyword>
<dbReference type="Gene3D" id="1.10.287.130">
    <property type="match status" value="1"/>
</dbReference>
<dbReference type="SUPFAM" id="SSF47384">
    <property type="entry name" value="Homodimeric domain of signal transducing histidine kinase"/>
    <property type="match status" value="1"/>
</dbReference>
<dbReference type="EMBL" id="OX458333">
    <property type="protein sequence ID" value="CAI8917368.1"/>
    <property type="molecule type" value="Genomic_DNA"/>
</dbReference>
<evidence type="ECO:0000256" key="6">
    <source>
        <dbReference type="SAM" id="Phobius"/>
    </source>
</evidence>
<accession>A0ABN8X727</accession>
<dbReference type="InterPro" id="IPR003661">
    <property type="entry name" value="HisK_dim/P_dom"/>
</dbReference>
<feature type="transmembrane region" description="Helical" evidence="6">
    <location>
        <begin position="64"/>
        <end position="87"/>
    </location>
</feature>
<name>A0ABN8X727_9GAMM</name>
<dbReference type="EC" id="2.7.13.3" evidence="2"/>
<evidence type="ECO:0000256" key="2">
    <source>
        <dbReference type="ARBA" id="ARBA00012438"/>
    </source>
</evidence>
<keyword evidence="9" id="KW-1185">Reference proteome</keyword>
<evidence type="ECO:0000256" key="1">
    <source>
        <dbReference type="ARBA" id="ARBA00000085"/>
    </source>
</evidence>
<dbReference type="SUPFAM" id="SSF55874">
    <property type="entry name" value="ATPase domain of HSP90 chaperone/DNA topoisomerase II/histidine kinase"/>
    <property type="match status" value="1"/>
</dbReference>
<evidence type="ECO:0000313" key="8">
    <source>
        <dbReference type="EMBL" id="CAI8917368.1"/>
    </source>
</evidence>
<dbReference type="PROSITE" id="PS50109">
    <property type="entry name" value="HIS_KIN"/>
    <property type="match status" value="1"/>
</dbReference>
<dbReference type="Gene3D" id="3.30.565.10">
    <property type="entry name" value="Histidine kinase-like ATPase, C-terminal domain"/>
    <property type="match status" value="1"/>
</dbReference>
<keyword evidence="6" id="KW-0812">Transmembrane</keyword>
<dbReference type="InterPro" id="IPR004358">
    <property type="entry name" value="Sig_transdc_His_kin-like_C"/>
</dbReference>
<dbReference type="Proteomes" id="UP001162030">
    <property type="component" value="Chromosome"/>
</dbReference>
<feature type="region of interest" description="Disordered" evidence="5">
    <location>
        <begin position="428"/>
        <end position="465"/>
    </location>
</feature>
<dbReference type="PANTHER" id="PTHR43547:SF2">
    <property type="entry name" value="HYBRID SIGNAL TRANSDUCTION HISTIDINE KINASE C"/>
    <property type="match status" value="1"/>
</dbReference>
<proteinExistence type="predicted"/>
<keyword evidence="6" id="KW-1133">Transmembrane helix</keyword>
<comment type="catalytic activity">
    <reaction evidence="1">
        <text>ATP + protein L-histidine = ADP + protein N-phospho-L-histidine.</text>
        <dbReference type="EC" id="2.7.13.3"/>
    </reaction>
</comment>